<evidence type="ECO:0000259" key="1">
    <source>
        <dbReference type="SMART" id="SM00256"/>
    </source>
</evidence>
<accession>A0A5N6U1F4</accession>
<organism evidence="2 3">
    <name type="scientific">Aspergillus avenaceus</name>
    <dbReference type="NCBI Taxonomy" id="36643"/>
    <lineage>
        <taxon>Eukaryota</taxon>
        <taxon>Fungi</taxon>
        <taxon>Dikarya</taxon>
        <taxon>Ascomycota</taxon>
        <taxon>Pezizomycotina</taxon>
        <taxon>Eurotiomycetes</taxon>
        <taxon>Eurotiomycetidae</taxon>
        <taxon>Eurotiales</taxon>
        <taxon>Aspergillaceae</taxon>
        <taxon>Aspergillus</taxon>
        <taxon>Aspergillus subgen. Circumdati</taxon>
    </lineage>
</organism>
<dbReference type="SMART" id="SM00256">
    <property type="entry name" value="FBOX"/>
    <property type="match status" value="2"/>
</dbReference>
<dbReference type="InterPro" id="IPR001810">
    <property type="entry name" value="F-box_dom"/>
</dbReference>
<evidence type="ECO:0000313" key="2">
    <source>
        <dbReference type="EMBL" id="KAE8152416.1"/>
    </source>
</evidence>
<dbReference type="OrthoDB" id="1689567at2759"/>
<sequence>MPETVARRLLDVAPRETRSSLRLTCKRWCRAIDKVIPISRPTANVVPPEILLQIFFMLNPRDFDNARRTCSQWMKVSLDEHMLDCMLKRAGWWNSWMQDCQINRPFIHGEESTMWRMSRRFATECLLSGREINVEKAGFLTTILVDFSNSTSCQYANRSTRHKPSAGATSARGASAWPKFYTSFCGNYLLVSKGHLIYVYRLSNRGYRNMSPFWKDMDRSDLKFLASVTCPAEVVYATIDTSTSRIVIAVLLDNRSGMLYDIIPVDTDTTSDLGSSYKYVLSHIYRDICSAEDPPCSVSVCPGRRCVAFGSGSGIELRWVDEMTKQDRRKHLPISQPSEVLHFLPIRPVAPTELRLISSLSGSEFSKCQCPPASATARHLDYPSHSADVQSGHWKSKNEDLGLVKATHCHHYQAIPINDGLHFMFIEPQTKLLCIGSDAPFGGPTSLTKALVCVPPFQNNHVATYRNRLVLYSVPLDVFNVIRRERERQGDGVMGDSDLARDWFIDNERSLGCHESPAPNQNGDWEFLLNVSYRPTAMMWPFKIYGKEIGRVPDVVELSLQASSGGARVWAFSASGEAHVMDVDTFTSGTQRATDVPCKSVSVGADGKIASTRLVKRSELKSLTPISSYKRKQPDTQEVHGQEVYTYHLRALTDEHSALVPNAYSRAAFKRGVSFGACIIALDIPELNVSRGEGSDCICA</sequence>
<dbReference type="Proteomes" id="UP000325780">
    <property type="component" value="Unassembled WGS sequence"/>
</dbReference>
<feature type="domain" description="F-box" evidence="1">
    <location>
        <begin position="46"/>
        <end position="85"/>
    </location>
</feature>
<reference evidence="2 3" key="1">
    <citation type="submission" date="2019-04" db="EMBL/GenBank/DDBJ databases">
        <title>Friends and foes A comparative genomics study of 23 Aspergillus species from section Flavi.</title>
        <authorList>
            <consortium name="DOE Joint Genome Institute"/>
            <person name="Kjaerbolling I."/>
            <person name="Vesth T."/>
            <person name="Frisvad J.C."/>
            <person name="Nybo J.L."/>
            <person name="Theobald S."/>
            <person name="Kildgaard S."/>
            <person name="Isbrandt T."/>
            <person name="Kuo A."/>
            <person name="Sato A."/>
            <person name="Lyhne E.K."/>
            <person name="Kogle M.E."/>
            <person name="Wiebenga A."/>
            <person name="Kun R.S."/>
            <person name="Lubbers R.J."/>
            <person name="Makela M.R."/>
            <person name="Barry K."/>
            <person name="Chovatia M."/>
            <person name="Clum A."/>
            <person name="Daum C."/>
            <person name="Haridas S."/>
            <person name="He G."/>
            <person name="LaButti K."/>
            <person name="Lipzen A."/>
            <person name="Mondo S."/>
            <person name="Riley R."/>
            <person name="Salamov A."/>
            <person name="Simmons B.A."/>
            <person name="Magnuson J.K."/>
            <person name="Henrissat B."/>
            <person name="Mortensen U.H."/>
            <person name="Larsen T.O."/>
            <person name="Devries R.P."/>
            <person name="Grigoriev I.V."/>
            <person name="Machida M."/>
            <person name="Baker S.E."/>
            <person name="Andersen M.R."/>
        </authorList>
    </citation>
    <scope>NUCLEOTIDE SEQUENCE [LARGE SCALE GENOMIC DNA]</scope>
    <source>
        <strain evidence="2 3">IBT 18842</strain>
    </source>
</reference>
<keyword evidence="3" id="KW-1185">Reference proteome</keyword>
<dbReference type="SUPFAM" id="SSF81383">
    <property type="entry name" value="F-box domain"/>
    <property type="match status" value="1"/>
</dbReference>
<evidence type="ECO:0000313" key="3">
    <source>
        <dbReference type="Proteomes" id="UP000325780"/>
    </source>
</evidence>
<feature type="domain" description="F-box" evidence="1">
    <location>
        <begin position="1"/>
        <end position="40"/>
    </location>
</feature>
<proteinExistence type="predicted"/>
<dbReference type="AlphaFoldDB" id="A0A5N6U1F4"/>
<dbReference type="EMBL" id="ML742053">
    <property type="protein sequence ID" value="KAE8152416.1"/>
    <property type="molecule type" value="Genomic_DNA"/>
</dbReference>
<dbReference type="Pfam" id="PF12937">
    <property type="entry name" value="F-box-like"/>
    <property type="match status" value="1"/>
</dbReference>
<gene>
    <name evidence="2" type="ORF">BDV25DRAFT_127983</name>
</gene>
<protein>
    <submittedName>
        <fullName evidence="2">F-box domain protein</fullName>
    </submittedName>
</protein>
<dbReference type="Gene3D" id="1.20.1280.50">
    <property type="match status" value="1"/>
</dbReference>
<name>A0A5N6U1F4_ASPAV</name>
<dbReference type="InterPro" id="IPR036047">
    <property type="entry name" value="F-box-like_dom_sf"/>
</dbReference>